<evidence type="ECO:0000256" key="12">
    <source>
        <dbReference type="ARBA" id="ARBA00041199"/>
    </source>
</evidence>
<dbReference type="Pfam" id="PF02687">
    <property type="entry name" value="FtsX"/>
    <property type="match status" value="1"/>
</dbReference>
<dbReference type="PROSITE" id="PS50893">
    <property type="entry name" value="ABC_TRANSPORTER_2"/>
    <property type="match status" value="1"/>
</dbReference>
<dbReference type="Proteomes" id="UP000471465">
    <property type="component" value="Unassembled WGS sequence"/>
</dbReference>
<evidence type="ECO:0000259" key="15">
    <source>
        <dbReference type="PROSITE" id="PS50893"/>
    </source>
</evidence>
<comment type="similarity">
    <text evidence="11">Belongs to the ABC transporter superfamily. Macrolide exporter (TC 3.A.1.122) family.</text>
</comment>
<dbReference type="PROSITE" id="PS00211">
    <property type="entry name" value="ABC_TRANSPORTER_1"/>
    <property type="match status" value="1"/>
</dbReference>
<comment type="caution">
    <text evidence="16">The sequence shown here is derived from an EMBL/GenBank/DDBJ whole genome shotgun (WGS) entry which is preliminary data.</text>
</comment>
<evidence type="ECO:0000256" key="9">
    <source>
        <dbReference type="ARBA" id="ARBA00022989"/>
    </source>
</evidence>
<keyword evidence="7 16" id="KW-0067">ATP-binding</keyword>
<keyword evidence="2" id="KW-0813">Transport</keyword>
<feature type="compositionally biased region" description="Polar residues" evidence="13">
    <location>
        <begin position="19"/>
        <end position="29"/>
    </location>
</feature>
<comment type="subcellular location">
    <subcellularLocation>
        <location evidence="1">Cell inner membrane</location>
        <topology evidence="1">Multi-pass membrane protein</topology>
    </subcellularLocation>
</comment>
<evidence type="ECO:0000256" key="7">
    <source>
        <dbReference type="ARBA" id="ARBA00022840"/>
    </source>
</evidence>
<evidence type="ECO:0000256" key="1">
    <source>
        <dbReference type="ARBA" id="ARBA00004429"/>
    </source>
</evidence>
<evidence type="ECO:0000256" key="13">
    <source>
        <dbReference type="SAM" id="MobiDB-lite"/>
    </source>
</evidence>
<keyword evidence="8" id="KW-1278">Translocase</keyword>
<dbReference type="InterPro" id="IPR003439">
    <property type="entry name" value="ABC_transporter-like_ATP-bd"/>
</dbReference>
<proteinExistence type="inferred from homology"/>
<sequence length="705" mass="75388">MTISQSPKPSSEDSSESSTAQNLGSHTTANPSNSSDNLSNPAKTNTANHPASGKPIMELSGIIREFPAGEQTIRVLHDINLTIHQGEMVAIIGQSGSGKSTLMNILGCLDQATAGDYKIYGQSARKLDADQLAELRREHFGFIFQRYHLLGDISAKDNVAVPAVYAGMDTEARTNRAEKLLTDLGLGNKVNNRPNQLSGGQQQRVSVARALMNGGDVILADEPTGALDSKSGEDVMAILHDLSAQGHTIIMVTHDPKLAAQAERVIELKDGHVIADYQTEHYKHTDKKPESILGEHRKSAFGSFIDRLLEAFKMSLLAMRAHKMRTLLTMLGIIIGIAAVVSIVGLGQGSQQQILANISSLGTNTITVNDGYPRGDPRRRYNDDNLTPEDAEAVGNQPYIISVSPQVNASSSVRYRNIQEDATVNGVGEDYLNVTGETLTLGQGFDAKSITLRSQDIIIDDNAKQTFFSDIDNPVGEVILVGSVPGRVIGVLEESDGGFGPSVTTPTIYMPYTTVMSRVTGSTNIDRFVALLDDSISSSAAETAISDLIESRHGKDDFELRNSDSIRQTIESTTGTMTLLISSVAVISLIVGGIGVMNIMLVSVTERTNEIGVRMAVGARQSDIMQQFLIEAVLVCILGGLIGIGLAFAIGELINSVGGDNFKVIYSSTSIIAAFVCSTLIGVVFGFLPARNAAKLDPVEALSRD</sequence>
<evidence type="ECO:0000256" key="11">
    <source>
        <dbReference type="ARBA" id="ARBA00038388"/>
    </source>
</evidence>
<dbReference type="InterPro" id="IPR017911">
    <property type="entry name" value="MacB-like_ATP-bd"/>
</dbReference>
<organism evidence="16 17">
    <name type="scientific">Psychrobacter nivimaris</name>
    <dbReference type="NCBI Taxonomy" id="281738"/>
    <lineage>
        <taxon>Bacteria</taxon>
        <taxon>Pseudomonadati</taxon>
        <taxon>Pseudomonadota</taxon>
        <taxon>Gammaproteobacteria</taxon>
        <taxon>Moraxellales</taxon>
        <taxon>Moraxellaceae</taxon>
        <taxon>Psychrobacter</taxon>
    </lineage>
</organism>
<dbReference type="InterPro" id="IPR025857">
    <property type="entry name" value="MacB_PCD"/>
</dbReference>
<protein>
    <recommendedName>
        <fullName evidence="12">Pyoverdine export ATP-binding/permease protein PvdT</fullName>
    </recommendedName>
</protein>
<keyword evidence="10 14" id="KW-0472">Membrane</keyword>
<dbReference type="PANTHER" id="PTHR30572:SF14">
    <property type="entry name" value="MACROLIDE EXPORT ATP-BINDING_PERMEASE PROTEIN MACB"/>
    <property type="match status" value="1"/>
</dbReference>
<dbReference type="FunFam" id="3.40.50.300:FF:000032">
    <property type="entry name" value="Export ABC transporter ATP-binding protein"/>
    <property type="match status" value="1"/>
</dbReference>
<dbReference type="InterPro" id="IPR003593">
    <property type="entry name" value="AAA+_ATPase"/>
</dbReference>
<dbReference type="GO" id="GO:0016887">
    <property type="term" value="F:ATP hydrolysis activity"/>
    <property type="evidence" value="ECO:0007669"/>
    <property type="project" value="InterPro"/>
</dbReference>
<accession>A0A6N7C0Y2</accession>
<dbReference type="GO" id="GO:0022857">
    <property type="term" value="F:transmembrane transporter activity"/>
    <property type="evidence" value="ECO:0007669"/>
    <property type="project" value="UniProtKB-ARBA"/>
</dbReference>
<feature type="compositionally biased region" description="Low complexity" evidence="13">
    <location>
        <begin position="30"/>
        <end position="41"/>
    </location>
</feature>
<feature type="transmembrane region" description="Helical" evidence="14">
    <location>
        <begin position="327"/>
        <end position="347"/>
    </location>
</feature>
<dbReference type="Gene3D" id="3.40.50.300">
    <property type="entry name" value="P-loop containing nucleotide triphosphate hydrolases"/>
    <property type="match status" value="1"/>
</dbReference>
<dbReference type="EMBL" id="VZIZ01000013">
    <property type="protein sequence ID" value="KAF0569016.1"/>
    <property type="molecule type" value="Genomic_DNA"/>
</dbReference>
<dbReference type="InterPro" id="IPR050250">
    <property type="entry name" value="Macrolide_Exporter_MacB"/>
</dbReference>
<dbReference type="InterPro" id="IPR027417">
    <property type="entry name" value="P-loop_NTPase"/>
</dbReference>
<feature type="domain" description="ABC transporter" evidence="15">
    <location>
        <begin position="57"/>
        <end position="295"/>
    </location>
</feature>
<dbReference type="SUPFAM" id="SSF52540">
    <property type="entry name" value="P-loop containing nucleoside triphosphate hydrolases"/>
    <property type="match status" value="1"/>
</dbReference>
<evidence type="ECO:0000256" key="14">
    <source>
        <dbReference type="SAM" id="Phobius"/>
    </source>
</evidence>
<name>A0A6N7C0Y2_9GAMM</name>
<keyword evidence="3" id="KW-1003">Cell membrane</keyword>
<keyword evidence="6" id="KW-0547">Nucleotide-binding</keyword>
<keyword evidence="17" id="KW-1185">Reference proteome</keyword>
<feature type="region of interest" description="Disordered" evidence="13">
    <location>
        <begin position="1"/>
        <end position="53"/>
    </location>
</feature>
<evidence type="ECO:0000256" key="10">
    <source>
        <dbReference type="ARBA" id="ARBA00023136"/>
    </source>
</evidence>
<dbReference type="GO" id="GO:0005886">
    <property type="term" value="C:plasma membrane"/>
    <property type="evidence" value="ECO:0007669"/>
    <property type="project" value="UniProtKB-SubCell"/>
</dbReference>
<keyword evidence="5 14" id="KW-0812">Transmembrane</keyword>
<evidence type="ECO:0000313" key="17">
    <source>
        <dbReference type="Proteomes" id="UP000471465"/>
    </source>
</evidence>
<dbReference type="Pfam" id="PF12704">
    <property type="entry name" value="MacB_PCD"/>
    <property type="match status" value="1"/>
</dbReference>
<gene>
    <name evidence="16" type="ORF">FQV37_207</name>
</gene>
<evidence type="ECO:0000256" key="2">
    <source>
        <dbReference type="ARBA" id="ARBA00022448"/>
    </source>
</evidence>
<evidence type="ECO:0000256" key="6">
    <source>
        <dbReference type="ARBA" id="ARBA00022741"/>
    </source>
</evidence>
<feature type="transmembrane region" description="Helical" evidence="14">
    <location>
        <begin position="579"/>
        <end position="604"/>
    </location>
</feature>
<dbReference type="GO" id="GO:0005524">
    <property type="term" value="F:ATP binding"/>
    <property type="evidence" value="ECO:0007669"/>
    <property type="project" value="UniProtKB-KW"/>
</dbReference>
<dbReference type="SMART" id="SM00382">
    <property type="entry name" value="AAA"/>
    <property type="match status" value="1"/>
</dbReference>
<keyword evidence="9 14" id="KW-1133">Transmembrane helix</keyword>
<dbReference type="CDD" id="cd03255">
    <property type="entry name" value="ABC_MJ0796_LolCDE_FtsE"/>
    <property type="match status" value="1"/>
</dbReference>
<dbReference type="InterPro" id="IPR017871">
    <property type="entry name" value="ABC_transporter-like_CS"/>
</dbReference>
<dbReference type="GO" id="GO:1902495">
    <property type="term" value="C:transmembrane transporter complex"/>
    <property type="evidence" value="ECO:0007669"/>
    <property type="project" value="UniProtKB-ARBA"/>
</dbReference>
<dbReference type="PANTHER" id="PTHR30572">
    <property type="entry name" value="MEMBRANE COMPONENT OF TRANSPORTER-RELATED"/>
    <property type="match status" value="1"/>
</dbReference>
<evidence type="ECO:0000313" key="16">
    <source>
        <dbReference type="EMBL" id="KAF0569016.1"/>
    </source>
</evidence>
<evidence type="ECO:0000256" key="3">
    <source>
        <dbReference type="ARBA" id="ARBA00022475"/>
    </source>
</evidence>
<keyword evidence="4" id="KW-0997">Cell inner membrane</keyword>
<feature type="transmembrane region" description="Helical" evidence="14">
    <location>
        <begin position="628"/>
        <end position="650"/>
    </location>
</feature>
<evidence type="ECO:0000256" key="5">
    <source>
        <dbReference type="ARBA" id="ARBA00022692"/>
    </source>
</evidence>
<dbReference type="Pfam" id="PF00005">
    <property type="entry name" value="ABC_tran"/>
    <property type="match status" value="1"/>
</dbReference>
<evidence type="ECO:0000256" key="8">
    <source>
        <dbReference type="ARBA" id="ARBA00022967"/>
    </source>
</evidence>
<evidence type="ECO:0000256" key="4">
    <source>
        <dbReference type="ARBA" id="ARBA00022519"/>
    </source>
</evidence>
<dbReference type="InterPro" id="IPR003838">
    <property type="entry name" value="ABC3_permease_C"/>
</dbReference>
<dbReference type="AlphaFoldDB" id="A0A6N7C0Y2"/>
<reference evidence="16 17" key="1">
    <citation type="submission" date="2019-09" db="EMBL/GenBank/DDBJ databases">
        <title>Draft genome sequence of Psychrobacter nivimaris LAMA 639, in search for biotechnological relevant genes.</title>
        <authorList>
            <person name="Lima A.O.S."/>
            <person name="Staloch B.E.K."/>
            <person name="Freitas R.C."/>
            <person name="Niero H."/>
            <person name="Silva M.A.C."/>
        </authorList>
    </citation>
    <scope>NUCLEOTIDE SEQUENCE [LARGE SCALE GENOMIC DNA]</scope>
    <source>
        <strain evidence="16 17">LAMA 639</strain>
    </source>
</reference>
<feature type="transmembrane region" description="Helical" evidence="14">
    <location>
        <begin position="670"/>
        <end position="688"/>
    </location>
</feature>